<evidence type="ECO:0000256" key="1">
    <source>
        <dbReference type="ARBA" id="ARBA00022670"/>
    </source>
</evidence>
<sequence>MIRLVAIALFLVTARGIQQPRLVYPRLLEERSPDGRMVLHLHDGLTLNLRKASVAAPEFRVLEHEDGREVTHLFNGEELDRHLHEDEKQLASVHVMQKETGVEVEGVVGPYHRIQPMPEMERSEDGLVPHMIHEIEKKEMFDIEMEPRDIEVQRVKERTDGAQNVPATVIIELFMVSDRPHHSFFATTMELIRYFCVQVNSVNLRYTETSRPNVQFSLVGVEKDVYSTYKKGDGNFLESSPTLDAFRVYAHNKKHEYGTPDMVYLATGFEVFIKGPNNTKNTNALGIGYVAGVCTTHFVALGQDTAGTHNGMHTLAHESGHVLGASHDESPPKSWVHNDPGSLSCKWQDGFMMSYVDGGPRHHRFSRCSLDQIQNVIRAVGWKCWTVIKKDGYTKKGWYAGMYVTANDYCRKAVFPGKQNVTADLTSPRVKDCKLKCQYPTLHQKCYSQYGCYTYQKIHYILENALDYMYCGEKMVCMRGVCVSKSAEVTEDTKDTTETTESTTTAVTTPSVVDDDKCRCDCSTTVANAPVYPPRPITPGSRNPHRNRDWNNGYRKYRK</sequence>
<dbReference type="GO" id="GO:0006509">
    <property type="term" value="P:membrane protein ectodomain proteolysis"/>
    <property type="evidence" value="ECO:0007669"/>
    <property type="project" value="TreeGrafter"/>
</dbReference>
<evidence type="ECO:0000256" key="6">
    <source>
        <dbReference type="SAM" id="MobiDB-lite"/>
    </source>
</evidence>
<feature type="binding site" evidence="5">
    <location>
        <position position="327"/>
    </location>
    <ligand>
        <name>Zn(2+)</name>
        <dbReference type="ChEBI" id="CHEBI:29105"/>
        <note>catalytic</note>
    </ligand>
</feature>
<feature type="signal peptide" evidence="7">
    <location>
        <begin position="1"/>
        <end position="16"/>
    </location>
</feature>
<accession>A0A023FYW7</accession>
<feature type="binding site" evidence="5">
    <location>
        <position position="317"/>
    </location>
    <ligand>
        <name>Zn(2+)</name>
        <dbReference type="ChEBI" id="CHEBI:29105"/>
        <note>catalytic</note>
    </ligand>
</feature>
<dbReference type="Pfam" id="PF13688">
    <property type="entry name" value="Reprolysin_5"/>
    <property type="match status" value="1"/>
</dbReference>
<feature type="region of interest" description="Disordered" evidence="6">
    <location>
        <begin position="533"/>
        <end position="559"/>
    </location>
</feature>
<evidence type="ECO:0000256" key="7">
    <source>
        <dbReference type="SAM" id="SignalP"/>
    </source>
</evidence>
<reference evidence="9" key="1">
    <citation type="submission" date="2014-03" db="EMBL/GenBank/DDBJ databases">
        <title>The sialotranscriptome of Amblyomma triste, Amblyomma parvum and Amblyomma cajennense ticks, uncovered by 454-based RNA-seq.</title>
        <authorList>
            <person name="Garcia G.R."/>
            <person name="Gardinassi L.G."/>
            <person name="Ribeiro J.M."/>
            <person name="Anatrielo E."/>
            <person name="Ferreira B.R."/>
            <person name="Moreira H.N."/>
            <person name="Mafra C."/>
            <person name="Olegario M.M."/>
            <person name="Szabo P.J."/>
            <person name="Miranda-Santos I.K."/>
            <person name="Maruyama S.R."/>
        </authorList>
    </citation>
    <scope>NUCLEOTIDE SEQUENCE</scope>
    <source>
        <strain evidence="9">Araguapaz</strain>
        <tissue evidence="9">Salivary glands</tissue>
    </source>
</reference>
<dbReference type="PROSITE" id="PS50215">
    <property type="entry name" value="ADAM_MEPRO"/>
    <property type="match status" value="1"/>
</dbReference>
<dbReference type="InterPro" id="IPR034030">
    <property type="entry name" value="ZnMc_salivary_gland_MPs"/>
</dbReference>
<comment type="caution">
    <text evidence="5">Lacks conserved residue(s) required for the propagation of feature annotation.</text>
</comment>
<keyword evidence="4 9" id="KW-0482">Metalloprotease</keyword>
<dbReference type="Gene3D" id="3.40.390.10">
    <property type="entry name" value="Collagenase (Catalytic Domain)"/>
    <property type="match status" value="1"/>
</dbReference>
<organism evidence="9">
    <name type="scientific">Amblyomma parvum</name>
    <name type="common">South American tick</name>
    <dbReference type="NCBI Taxonomy" id="251391"/>
    <lineage>
        <taxon>Eukaryota</taxon>
        <taxon>Metazoa</taxon>
        <taxon>Ecdysozoa</taxon>
        <taxon>Arthropoda</taxon>
        <taxon>Chelicerata</taxon>
        <taxon>Arachnida</taxon>
        <taxon>Acari</taxon>
        <taxon>Parasitiformes</taxon>
        <taxon>Ixodida</taxon>
        <taxon>Ixodoidea</taxon>
        <taxon>Ixodidae</taxon>
        <taxon>Amblyomminae</taxon>
        <taxon>Amblyomma</taxon>
    </lineage>
</organism>
<keyword evidence="1 9" id="KW-0645">Protease</keyword>
<feature type="active site" evidence="5">
    <location>
        <position position="318"/>
    </location>
</feature>
<dbReference type="EMBL" id="GBBL01000274">
    <property type="protein sequence ID" value="JAC27046.1"/>
    <property type="molecule type" value="mRNA"/>
</dbReference>
<feature type="domain" description="Peptidase M12B" evidence="8">
    <location>
        <begin position="169"/>
        <end position="389"/>
    </location>
</feature>
<evidence type="ECO:0000313" key="9">
    <source>
        <dbReference type="EMBL" id="JAC27046.1"/>
    </source>
</evidence>
<dbReference type="InterPro" id="IPR001590">
    <property type="entry name" value="Peptidase_M12B"/>
</dbReference>
<keyword evidence="3 5" id="KW-0862">Zinc</keyword>
<evidence type="ECO:0000256" key="2">
    <source>
        <dbReference type="ARBA" id="ARBA00022801"/>
    </source>
</evidence>
<keyword evidence="7" id="KW-0732">Signal</keyword>
<dbReference type="SUPFAM" id="SSF55486">
    <property type="entry name" value="Metalloproteases ('zincins'), catalytic domain"/>
    <property type="match status" value="1"/>
</dbReference>
<evidence type="ECO:0000256" key="5">
    <source>
        <dbReference type="PROSITE-ProRule" id="PRU00276"/>
    </source>
</evidence>
<evidence type="ECO:0000256" key="3">
    <source>
        <dbReference type="ARBA" id="ARBA00022833"/>
    </source>
</evidence>
<keyword evidence="5" id="KW-0479">Metal-binding</keyword>
<dbReference type="PANTHER" id="PTHR11905">
    <property type="entry name" value="ADAM A DISINTEGRIN AND METALLOPROTEASE DOMAIN"/>
    <property type="match status" value="1"/>
</dbReference>
<feature type="chain" id="PRO_5001517797" evidence="7">
    <location>
        <begin position="17"/>
        <end position="559"/>
    </location>
</feature>
<evidence type="ECO:0000256" key="4">
    <source>
        <dbReference type="ARBA" id="ARBA00023049"/>
    </source>
</evidence>
<dbReference type="CDD" id="cd04272">
    <property type="entry name" value="ZnMc_salivary_gland_MPs"/>
    <property type="match status" value="1"/>
</dbReference>
<dbReference type="PANTHER" id="PTHR11905:SF159">
    <property type="entry name" value="ADAM METALLOPROTEASE"/>
    <property type="match status" value="1"/>
</dbReference>
<dbReference type="GO" id="GO:0004222">
    <property type="term" value="F:metalloendopeptidase activity"/>
    <property type="evidence" value="ECO:0007669"/>
    <property type="project" value="InterPro"/>
</dbReference>
<dbReference type="GO" id="GO:0046872">
    <property type="term" value="F:metal ion binding"/>
    <property type="evidence" value="ECO:0007669"/>
    <property type="project" value="UniProtKB-KW"/>
</dbReference>
<feature type="binding site" evidence="5">
    <location>
        <position position="321"/>
    </location>
    <ligand>
        <name>Zn(2+)</name>
        <dbReference type="ChEBI" id="CHEBI:29105"/>
        <note>catalytic</note>
    </ligand>
</feature>
<evidence type="ECO:0000259" key="8">
    <source>
        <dbReference type="PROSITE" id="PS50215"/>
    </source>
</evidence>
<proteinExistence type="evidence at transcript level"/>
<dbReference type="AlphaFoldDB" id="A0A023FYW7"/>
<protein>
    <submittedName>
        <fullName evidence="9">Putative tick metalloprotease 1</fullName>
    </submittedName>
</protein>
<name>A0A023FYW7_AMBPA</name>
<keyword evidence="2" id="KW-0378">Hydrolase</keyword>
<dbReference type="InterPro" id="IPR024079">
    <property type="entry name" value="MetalloPept_cat_dom_sf"/>
</dbReference>